<gene>
    <name evidence="3" type="ORF">EJ05DRAFT_539347</name>
</gene>
<feature type="region of interest" description="Disordered" evidence="1">
    <location>
        <begin position="65"/>
        <end position="100"/>
    </location>
</feature>
<accession>A0A6A6W305</accession>
<evidence type="ECO:0000313" key="3">
    <source>
        <dbReference type="EMBL" id="KAF2756366.1"/>
    </source>
</evidence>
<sequence>MMSAPSSLFRHTIFRCSQTAPLVPPCSLRSVSFTRKAAAARFYASAAFRARKDVARREKYNAKQLSAQTTAKDSPLKHNPSIWEQSRKVPSAASPRIHETERSREILKLEPTSKPLAEEAAAAAIPDLPYSTSDAMSIDTAVLKSQNVEKLPSITQSPPAKSSPSIVAPVRGIERLLIDLMIQKKPLLYEAPNQGGLIGACVLIGFTLLTFMGGVAMLIPEIIASEVPGWAKNTYIAVVGAAIAALGYVVMFAPANMIKNITLVRSGNELVLQARVMSHLIFRRKTHTRIIRLPELSLSEPVHSIAARSSHRLKVQKAQDQAIQLLNPFQRSYAKLARVSWNIFVSMSVAVMRDGMIDTMKNGKTIGKLDARGWCAEEGKVLDRIVARDWSKEFKSAKDP</sequence>
<evidence type="ECO:0000256" key="2">
    <source>
        <dbReference type="SAM" id="Phobius"/>
    </source>
</evidence>
<dbReference type="AlphaFoldDB" id="A0A6A6W305"/>
<proteinExistence type="predicted"/>
<keyword evidence="4" id="KW-1185">Reference proteome</keyword>
<protein>
    <submittedName>
        <fullName evidence="3">Uncharacterized protein</fullName>
    </submittedName>
</protein>
<dbReference type="GeneID" id="54490564"/>
<name>A0A6A6W305_9PEZI</name>
<dbReference type="Proteomes" id="UP000799437">
    <property type="component" value="Unassembled WGS sequence"/>
</dbReference>
<feature type="transmembrane region" description="Helical" evidence="2">
    <location>
        <begin position="235"/>
        <end position="255"/>
    </location>
</feature>
<reference evidence="3" key="1">
    <citation type="journal article" date="2020" name="Stud. Mycol.">
        <title>101 Dothideomycetes genomes: a test case for predicting lifestyles and emergence of pathogens.</title>
        <authorList>
            <person name="Haridas S."/>
            <person name="Albert R."/>
            <person name="Binder M."/>
            <person name="Bloem J."/>
            <person name="Labutti K."/>
            <person name="Salamov A."/>
            <person name="Andreopoulos B."/>
            <person name="Baker S."/>
            <person name="Barry K."/>
            <person name="Bills G."/>
            <person name="Bluhm B."/>
            <person name="Cannon C."/>
            <person name="Castanera R."/>
            <person name="Culley D."/>
            <person name="Daum C."/>
            <person name="Ezra D."/>
            <person name="Gonzalez J."/>
            <person name="Henrissat B."/>
            <person name="Kuo A."/>
            <person name="Liang C."/>
            <person name="Lipzen A."/>
            <person name="Lutzoni F."/>
            <person name="Magnuson J."/>
            <person name="Mondo S."/>
            <person name="Nolan M."/>
            <person name="Ohm R."/>
            <person name="Pangilinan J."/>
            <person name="Park H.-J."/>
            <person name="Ramirez L."/>
            <person name="Alfaro M."/>
            <person name="Sun H."/>
            <person name="Tritt A."/>
            <person name="Yoshinaga Y."/>
            <person name="Zwiers L.-H."/>
            <person name="Turgeon B."/>
            <person name="Goodwin S."/>
            <person name="Spatafora J."/>
            <person name="Crous P."/>
            <person name="Grigoriev I."/>
        </authorList>
    </citation>
    <scope>NUCLEOTIDE SEQUENCE</scope>
    <source>
        <strain evidence="3">CBS 121739</strain>
    </source>
</reference>
<keyword evidence="2" id="KW-1133">Transmembrane helix</keyword>
<evidence type="ECO:0000313" key="4">
    <source>
        <dbReference type="Proteomes" id="UP000799437"/>
    </source>
</evidence>
<keyword evidence="2" id="KW-0472">Membrane</keyword>
<evidence type="ECO:0000256" key="1">
    <source>
        <dbReference type="SAM" id="MobiDB-lite"/>
    </source>
</evidence>
<dbReference type="RefSeq" id="XP_033598817.1">
    <property type="nucleotide sequence ID" value="XM_033749510.1"/>
</dbReference>
<organism evidence="3 4">
    <name type="scientific">Pseudovirgaria hyperparasitica</name>
    <dbReference type="NCBI Taxonomy" id="470096"/>
    <lineage>
        <taxon>Eukaryota</taxon>
        <taxon>Fungi</taxon>
        <taxon>Dikarya</taxon>
        <taxon>Ascomycota</taxon>
        <taxon>Pezizomycotina</taxon>
        <taxon>Dothideomycetes</taxon>
        <taxon>Dothideomycetes incertae sedis</taxon>
        <taxon>Acrospermales</taxon>
        <taxon>Acrospermaceae</taxon>
        <taxon>Pseudovirgaria</taxon>
    </lineage>
</organism>
<feature type="transmembrane region" description="Helical" evidence="2">
    <location>
        <begin position="197"/>
        <end position="223"/>
    </location>
</feature>
<keyword evidence="2" id="KW-0812">Transmembrane</keyword>
<dbReference type="EMBL" id="ML996575">
    <property type="protein sequence ID" value="KAF2756366.1"/>
    <property type="molecule type" value="Genomic_DNA"/>
</dbReference>